<dbReference type="EMBL" id="ABXU01000029">
    <property type="protein sequence ID" value="EEB33883.1"/>
    <property type="molecule type" value="Genomic_DNA"/>
</dbReference>
<dbReference type="AlphaFoldDB" id="B6WSX1"/>
<proteinExistence type="predicted"/>
<dbReference type="Proteomes" id="UP000003676">
    <property type="component" value="Unassembled WGS sequence"/>
</dbReference>
<accession>B6WSX1</accession>
<evidence type="ECO:0000313" key="2">
    <source>
        <dbReference type="Proteomes" id="UP000003676"/>
    </source>
</evidence>
<name>B6WSX1_9BACT</name>
<protein>
    <submittedName>
        <fullName evidence="1">Uncharacterized protein</fullName>
    </submittedName>
</protein>
<organism evidence="1 2">
    <name type="scientific">Desulfovibrio piger ATCC 29098</name>
    <dbReference type="NCBI Taxonomy" id="411464"/>
    <lineage>
        <taxon>Bacteria</taxon>
        <taxon>Pseudomonadati</taxon>
        <taxon>Thermodesulfobacteriota</taxon>
        <taxon>Desulfovibrionia</taxon>
        <taxon>Desulfovibrionales</taxon>
        <taxon>Desulfovibrionaceae</taxon>
        <taxon>Desulfovibrio</taxon>
    </lineage>
</organism>
<reference evidence="1 2" key="2">
    <citation type="submission" date="2008-10" db="EMBL/GenBank/DDBJ databases">
        <authorList>
            <person name="Fulton L."/>
            <person name="Clifton S."/>
            <person name="Fulton B."/>
            <person name="Xu J."/>
            <person name="Minx P."/>
            <person name="Pepin K.H."/>
            <person name="Johnson M."/>
            <person name="Bhonagiri V."/>
            <person name="Nash W.E."/>
            <person name="Mardis E.R."/>
            <person name="Wilson R.K."/>
        </authorList>
    </citation>
    <scope>NUCLEOTIDE SEQUENCE [LARGE SCALE GENOMIC DNA]</scope>
    <source>
        <strain evidence="1 2">ATCC 29098</strain>
    </source>
</reference>
<reference evidence="1 2" key="1">
    <citation type="submission" date="2008-10" db="EMBL/GenBank/DDBJ databases">
        <title>Draft genome sequence of Desulvovibrio piger (ATCC 29098).</title>
        <authorList>
            <person name="Sudarsanam P."/>
            <person name="Ley R."/>
            <person name="Guruge J."/>
            <person name="Turnbaugh P.J."/>
            <person name="Mahowald M."/>
            <person name="Liep D."/>
            <person name="Gordon J."/>
        </authorList>
    </citation>
    <scope>NUCLEOTIDE SEQUENCE [LARGE SCALE GENOMIC DNA]</scope>
    <source>
        <strain evidence="1 2">ATCC 29098</strain>
    </source>
</reference>
<gene>
    <name evidence="1" type="ORF">DESPIG_01173</name>
</gene>
<comment type="caution">
    <text evidence="1">The sequence shown here is derived from an EMBL/GenBank/DDBJ whole genome shotgun (WGS) entry which is preliminary data.</text>
</comment>
<evidence type="ECO:0000313" key="1">
    <source>
        <dbReference type="EMBL" id="EEB33883.1"/>
    </source>
</evidence>
<sequence>MEEEGFTVEDAYTIAVYLRIGDLYVIQHNNSLSPDQYGSAKADGYYYDTMYEKAVNLIKQHKNSDSQILAIQSTQGEYLGFVEEEGMMVGFTIRKPSYAQVFISCPKEKTLDFFGSLSAGGKVEATYQITYVEEGPDGPEVYLSCKAGRRLAN</sequence>
<dbReference type="HOGENOM" id="CLU_1710328_0_0_7"/>